<dbReference type="EMBL" id="JBGBZN010000001">
    <property type="protein sequence ID" value="MEY9467859.1"/>
    <property type="molecule type" value="Genomic_DNA"/>
</dbReference>
<dbReference type="InterPro" id="IPR036291">
    <property type="entry name" value="NAD(P)-bd_dom_sf"/>
</dbReference>
<dbReference type="Gene3D" id="3.40.50.720">
    <property type="entry name" value="NAD(P)-binding Rossmann-like Domain"/>
    <property type="match status" value="1"/>
</dbReference>
<organism evidence="1 2">
    <name type="scientific">Bradyrhizobium yuanmingense</name>
    <dbReference type="NCBI Taxonomy" id="108015"/>
    <lineage>
        <taxon>Bacteria</taxon>
        <taxon>Pseudomonadati</taxon>
        <taxon>Pseudomonadota</taxon>
        <taxon>Alphaproteobacteria</taxon>
        <taxon>Hyphomicrobiales</taxon>
        <taxon>Nitrobacteraceae</taxon>
        <taxon>Bradyrhizobium</taxon>
    </lineage>
</organism>
<dbReference type="SUPFAM" id="SSF51735">
    <property type="entry name" value="NAD(P)-binding Rossmann-fold domains"/>
    <property type="match status" value="1"/>
</dbReference>
<evidence type="ECO:0000313" key="1">
    <source>
        <dbReference type="EMBL" id="MEY9467859.1"/>
    </source>
</evidence>
<comment type="caution">
    <text evidence="1">The sequence shown here is derived from an EMBL/GenBank/DDBJ whole genome shotgun (WGS) entry which is preliminary data.</text>
</comment>
<gene>
    <name evidence="1" type="ORF">ABH992_000258</name>
</gene>
<reference evidence="1 2" key="1">
    <citation type="submission" date="2024-07" db="EMBL/GenBank/DDBJ databases">
        <title>Genomic Encyclopedia of Type Strains, Phase V (KMG-V): Genome sequencing to study the core and pangenomes of soil and plant-associated prokaryotes.</title>
        <authorList>
            <person name="Whitman W."/>
        </authorList>
    </citation>
    <scope>NUCLEOTIDE SEQUENCE [LARGE SCALE GENOMIC DNA]</scope>
    <source>
        <strain evidence="1 2">USDA 222</strain>
    </source>
</reference>
<protein>
    <submittedName>
        <fullName evidence="1">NAD(P)-dependent dehydrogenase (Short-subunit alcohol dehydrogenase family)</fullName>
    </submittedName>
</protein>
<dbReference type="Proteomes" id="UP001565474">
    <property type="component" value="Unassembled WGS sequence"/>
</dbReference>
<sequence length="36" mass="3735">MGRVNDKVILVTGGARGMGAAHARLLVAEGARGRHH</sequence>
<proteinExistence type="predicted"/>
<name>A0ABV4G913_9BRAD</name>
<accession>A0ABV4G913</accession>
<evidence type="ECO:0000313" key="2">
    <source>
        <dbReference type="Proteomes" id="UP001565474"/>
    </source>
</evidence>
<keyword evidence="2" id="KW-1185">Reference proteome</keyword>